<reference evidence="1 2" key="1">
    <citation type="submission" date="2017-09" db="EMBL/GenBank/DDBJ databases">
        <title>Depth-based differentiation of microbial function through sediment-hosted aquifers and enrichment of novel symbionts in the deep terrestrial subsurface.</title>
        <authorList>
            <person name="Probst A.J."/>
            <person name="Ladd B."/>
            <person name="Jarett J.K."/>
            <person name="Geller-Mcgrath D.E."/>
            <person name="Sieber C.M."/>
            <person name="Emerson J.B."/>
            <person name="Anantharaman K."/>
            <person name="Thomas B.C."/>
            <person name="Malmstrom R."/>
            <person name="Stieglmeier M."/>
            <person name="Klingl A."/>
            <person name="Woyke T."/>
            <person name="Ryan C.M."/>
            <person name="Banfield J.F."/>
        </authorList>
    </citation>
    <scope>NUCLEOTIDE SEQUENCE [LARGE SCALE GENOMIC DNA]</scope>
    <source>
        <strain evidence="1">CG17_big_fil_post_rev_8_21_14_2_50_48_46</strain>
    </source>
</reference>
<dbReference type="SUPFAM" id="SSF53474">
    <property type="entry name" value="alpha/beta-Hydrolases"/>
    <property type="match status" value="1"/>
</dbReference>
<proteinExistence type="predicted"/>
<dbReference type="Proteomes" id="UP000231019">
    <property type="component" value="Unassembled WGS sequence"/>
</dbReference>
<dbReference type="AlphaFoldDB" id="A0A2M7GAB9"/>
<evidence type="ECO:0000313" key="2">
    <source>
        <dbReference type="Proteomes" id="UP000231019"/>
    </source>
</evidence>
<accession>A0A2M7GAB9</accession>
<name>A0A2M7GAB9_9BACT</name>
<gene>
    <name evidence="1" type="ORF">COW36_02970</name>
</gene>
<protein>
    <recommendedName>
        <fullName evidence="3">Serine aminopeptidase S33 domain-containing protein</fullName>
    </recommendedName>
</protein>
<organism evidence="1 2">
    <name type="scientific">bacterium (Candidatus Blackallbacteria) CG17_big_fil_post_rev_8_21_14_2_50_48_46</name>
    <dbReference type="NCBI Taxonomy" id="2014261"/>
    <lineage>
        <taxon>Bacteria</taxon>
        <taxon>Candidatus Blackallbacteria</taxon>
    </lineage>
</organism>
<dbReference type="InterPro" id="IPR029058">
    <property type="entry name" value="AB_hydrolase_fold"/>
</dbReference>
<comment type="caution">
    <text evidence="1">The sequence shown here is derived from an EMBL/GenBank/DDBJ whole genome shotgun (WGS) entry which is preliminary data.</text>
</comment>
<evidence type="ECO:0000313" key="1">
    <source>
        <dbReference type="EMBL" id="PIW19090.1"/>
    </source>
</evidence>
<sequence>MGSKQLAAKMTQRIRERPGSKLVAGLSLGGVVAASARVQNPTVFDRALLMPPLFEIVEEKRPYLPMSSA</sequence>
<evidence type="ECO:0008006" key="3">
    <source>
        <dbReference type="Google" id="ProtNLM"/>
    </source>
</evidence>
<dbReference type="EMBL" id="PFFQ01000006">
    <property type="protein sequence ID" value="PIW19090.1"/>
    <property type="molecule type" value="Genomic_DNA"/>
</dbReference>